<dbReference type="EMBL" id="CP097332">
    <property type="protein sequence ID" value="UQX88672.1"/>
    <property type="molecule type" value="Genomic_DNA"/>
</dbReference>
<evidence type="ECO:0000256" key="1">
    <source>
        <dbReference type="SAM" id="Phobius"/>
    </source>
</evidence>
<evidence type="ECO:0000313" key="3">
    <source>
        <dbReference type="Proteomes" id="UP001056336"/>
    </source>
</evidence>
<dbReference type="Proteomes" id="UP001056336">
    <property type="component" value="Chromosome"/>
</dbReference>
<protein>
    <submittedName>
        <fullName evidence="2">Uncharacterized protein</fullName>
    </submittedName>
</protein>
<feature type="transmembrane region" description="Helical" evidence="1">
    <location>
        <begin position="43"/>
        <end position="62"/>
    </location>
</feature>
<keyword evidence="1" id="KW-0472">Membrane</keyword>
<dbReference type="RefSeq" id="WP_249772383.1">
    <property type="nucleotide sequence ID" value="NZ_CP097332.1"/>
</dbReference>
<accession>A0ABY4QZM9</accession>
<feature type="transmembrane region" description="Helical" evidence="1">
    <location>
        <begin position="20"/>
        <end position="37"/>
    </location>
</feature>
<keyword evidence="1" id="KW-1133">Transmembrane helix</keyword>
<gene>
    <name evidence="2" type="ORF">M6D93_01410</name>
</gene>
<keyword evidence="3" id="KW-1185">Reference proteome</keyword>
<reference evidence="2" key="1">
    <citation type="journal article" date="2018" name="Int. J. Syst. Evol. Microbiol.">
        <title>Jatrophihabitans telluris sp. nov., isolated from sediment soil of lava forest wetlands and the emended description of the genus Jatrophihabitans.</title>
        <authorList>
            <person name="Lee K.C."/>
            <person name="Suh M.K."/>
            <person name="Eom M.K."/>
            <person name="Kim K.K."/>
            <person name="Kim J.S."/>
            <person name="Kim D.S."/>
            <person name="Ko S.H."/>
            <person name="Shin Y.K."/>
            <person name="Lee J.S."/>
        </authorList>
    </citation>
    <scope>NUCLEOTIDE SEQUENCE</scope>
    <source>
        <strain evidence="2">N237</strain>
    </source>
</reference>
<sequence length="68" mass="7746">MKRIRAFVWFWYDFIIGDDWLVAAGVVAALVATYAVSRTSVPAWWIVPVAVVILLPLSLWRASRPRSD</sequence>
<name>A0ABY4QZM9_9ACTN</name>
<reference evidence="2" key="2">
    <citation type="submission" date="2022-05" db="EMBL/GenBank/DDBJ databases">
        <authorList>
            <person name="Kim J.-S."/>
            <person name="Lee K."/>
            <person name="Suh M."/>
            <person name="Eom M."/>
            <person name="Kim J.-S."/>
            <person name="Kim D.-S."/>
            <person name="Ko S.-H."/>
            <person name="Shin Y."/>
            <person name="Lee J.-S."/>
        </authorList>
    </citation>
    <scope>NUCLEOTIDE SEQUENCE</scope>
    <source>
        <strain evidence="2">N237</strain>
    </source>
</reference>
<evidence type="ECO:0000313" key="2">
    <source>
        <dbReference type="EMBL" id="UQX88672.1"/>
    </source>
</evidence>
<proteinExistence type="predicted"/>
<keyword evidence="1" id="KW-0812">Transmembrane</keyword>
<organism evidence="2 3">
    <name type="scientific">Jatrophihabitans telluris</name>
    <dbReference type="NCBI Taxonomy" id="2038343"/>
    <lineage>
        <taxon>Bacteria</taxon>
        <taxon>Bacillati</taxon>
        <taxon>Actinomycetota</taxon>
        <taxon>Actinomycetes</taxon>
        <taxon>Jatrophihabitantales</taxon>
        <taxon>Jatrophihabitantaceae</taxon>
        <taxon>Jatrophihabitans</taxon>
    </lineage>
</organism>